<name>A0ACC2VCI4_9TREE</name>
<dbReference type="Proteomes" id="UP001227268">
    <property type="component" value="Unassembled WGS sequence"/>
</dbReference>
<reference evidence="1" key="1">
    <citation type="submission" date="2023-04" db="EMBL/GenBank/DDBJ databases">
        <title>Draft Genome sequencing of Naganishia species isolated from polar environments using Oxford Nanopore Technology.</title>
        <authorList>
            <person name="Leo P."/>
            <person name="Venkateswaran K."/>
        </authorList>
    </citation>
    <scope>NUCLEOTIDE SEQUENCE</scope>
    <source>
        <strain evidence="1">MNA-CCFEE 5423</strain>
    </source>
</reference>
<accession>A0ACC2VCI4</accession>
<keyword evidence="2" id="KW-1185">Reference proteome</keyword>
<organism evidence="1 2">
    <name type="scientific">Naganishia friedmannii</name>
    <dbReference type="NCBI Taxonomy" id="89922"/>
    <lineage>
        <taxon>Eukaryota</taxon>
        <taxon>Fungi</taxon>
        <taxon>Dikarya</taxon>
        <taxon>Basidiomycota</taxon>
        <taxon>Agaricomycotina</taxon>
        <taxon>Tremellomycetes</taxon>
        <taxon>Filobasidiales</taxon>
        <taxon>Filobasidiaceae</taxon>
        <taxon>Naganishia</taxon>
    </lineage>
</organism>
<proteinExistence type="predicted"/>
<evidence type="ECO:0000313" key="2">
    <source>
        <dbReference type="Proteomes" id="UP001227268"/>
    </source>
</evidence>
<dbReference type="EMBL" id="JASBWT010000018">
    <property type="protein sequence ID" value="KAJ9096838.1"/>
    <property type="molecule type" value="Genomic_DNA"/>
</dbReference>
<protein>
    <submittedName>
        <fullName evidence="1">Uncharacterized protein</fullName>
    </submittedName>
</protein>
<comment type="caution">
    <text evidence="1">The sequence shown here is derived from an EMBL/GenBank/DDBJ whole genome shotgun (WGS) entry which is preliminary data.</text>
</comment>
<evidence type="ECO:0000313" key="1">
    <source>
        <dbReference type="EMBL" id="KAJ9096838.1"/>
    </source>
</evidence>
<gene>
    <name evidence="1" type="ORF">QFC21_005109</name>
</gene>
<sequence length="320" mass="34881">MFNQSSFNNSAVSSASGAADGQPVGGGFPKVTRTGSESPNAVSEAGSGSPKSVRESFVSLYRLGRSAFTGGQSDTIRTIWYPPDMSVVSEPKPSTKAYFNGLWYTLDYNSNTLRSTAAAANSSLGMFSAKQKSGKRPALVTALKVWMGCEADIDFDNLLATIYFVVRYNPIGDGHYDPPSDVPVRVRAAKVKILSEESREAFGEDCKMVIETLTQKYIRIEPPTAIHANKLKEDLKVRREFLLGLIGANTKGSSNNEVQSTVDIMRSEADVLDRLKVYAGKPQIEQLYVPLDNRRDATVKEDSEGERNDGLMLEVSSGPK</sequence>